<feature type="coiled-coil region" evidence="1">
    <location>
        <begin position="68"/>
        <end position="95"/>
    </location>
</feature>
<dbReference type="EMBL" id="BART01006735">
    <property type="protein sequence ID" value="GAG68867.1"/>
    <property type="molecule type" value="Genomic_DNA"/>
</dbReference>
<evidence type="ECO:0000256" key="2">
    <source>
        <dbReference type="SAM" id="Phobius"/>
    </source>
</evidence>
<proteinExistence type="predicted"/>
<feature type="transmembrane region" description="Helical" evidence="2">
    <location>
        <begin position="6"/>
        <end position="25"/>
    </location>
</feature>
<organism evidence="3">
    <name type="scientific">marine sediment metagenome</name>
    <dbReference type="NCBI Taxonomy" id="412755"/>
    <lineage>
        <taxon>unclassified sequences</taxon>
        <taxon>metagenomes</taxon>
        <taxon>ecological metagenomes</taxon>
    </lineage>
</organism>
<dbReference type="AlphaFoldDB" id="X1AGI3"/>
<name>X1AGI3_9ZZZZ</name>
<protein>
    <submittedName>
        <fullName evidence="3">Uncharacterized protein</fullName>
    </submittedName>
</protein>
<evidence type="ECO:0000256" key="1">
    <source>
        <dbReference type="SAM" id="Coils"/>
    </source>
</evidence>
<reference evidence="3" key="1">
    <citation type="journal article" date="2014" name="Front. Microbiol.">
        <title>High frequency of phylogenetically diverse reductive dehalogenase-homologous genes in deep subseafloor sedimentary metagenomes.</title>
        <authorList>
            <person name="Kawai M."/>
            <person name="Futagami T."/>
            <person name="Toyoda A."/>
            <person name="Takaki Y."/>
            <person name="Nishi S."/>
            <person name="Hori S."/>
            <person name="Arai W."/>
            <person name="Tsubouchi T."/>
            <person name="Morono Y."/>
            <person name="Uchiyama I."/>
            <person name="Ito T."/>
            <person name="Fujiyama A."/>
            <person name="Inagaki F."/>
            <person name="Takami H."/>
        </authorList>
    </citation>
    <scope>NUCLEOTIDE SEQUENCE</scope>
    <source>
        <strain evidence="3">Expedition CK06-06</strain>
    </source>
</reference>
<keyword evidence="1" id="KW-0175">Coiled coil</keyword>
<sequence>VLALPYLYTRYVFNLVIWTLLVFYAKKKFVSKNLPIDDKHIEKVVFSTIGDYITYDDYTHEQTLYLISKKVKKDIEESEEEREEILNLLKILDEDKLLKELKPTDETEKKRFYFTLRYLFQNDLIDLWKPEFRYSFERVEKQGLYIIYADGRGVYSYPFQKSIEQDPGLVSGMFSAITAFIKEMTKSTEVLKKIDHGDITILLEYGNRIFGALFVKGTQTSEVRSPLKEFVNKFEEKYSDILNNWSGTLQHFKGDDQLVNDIFKED</sequence>
<keyword evidence="2" id="KW-0812">Transmembrane</keyword>
<keyword evidence="2" id="KW-0472">Membrane</keyword>
<comment type="caution">
    <text evidence="3">The sequence shown here is derived from an EMBL/GenBank/DDBJ whole genome shotgun (WGS) entry which is preliminary data.</text>
</comment>
<evidence type="ECO:0000313" key="3">
    <source>
        <dbReference type="EMBL" id="GAG68867.1"/>
    </source>
</evidence>
<feature type="non-terminal residue" evidence="3">
    <location>
        <position position="1"/>
    </location>
</feature>
<keyword evidence="2" id="KW-1133">Transmembrane helix</keyword>
<accession>X1AGI3</accession>
<gene>
    <name evidence="3" type="ORF">S01H4_15364</name>
</gene>